<keyword evidence="2" id="KW-1185">Reference proteome</keyword>
<proteinExistence type="predicted"/>
<dbReference type="AlphaFoldDB" id="A0AA36IGH9"/>
<dbReference type="Proteomes" id="UP001178507">
    <property type="component" value="Unassembled WGS sequence"/>
</dbReference>
<comment type="caution">
    <text evidence="1">The sequence shown here is derived from an EMBL/GenBank/DDBJ whole genome shotgun (WGS) entry which is preliminary data.</text>
</comment>
<protein>
    <submittedName>
        <fullName evidence="1">Uncharacterized protein</fullName>
    </submittedName>
</protein>
<organism evidence="1 2">
    <name type="scientific">Effrenium voratum</name>
    <dbReference type="NCBI Taxonomy" id="2562239"/>
    <lineage>
        <taxon>Eukaryota</taxon>
        <taxon>Sar</taxon>
        <taxon>Alveolata</taxon>
        <taxon>Dinophyceae</taxon>
        <taxon>Suessiales</taxon>
        <taxon>Symbiodiniaceae</taxon>
        <taxon>Effrenium</taxon>
    </lineage>
</organism>
<gene>
    <name evidence="1" type="ORF">EVOR1521_LOCUS12694</name>
</gene>
<evidence type="ECO:0000313" key="2">
    <source>
        <dbReference type="Proteomes" id="UP001178507"/>
    </source>
</evidence>
<accession>A0AA36IGH9</accession>
<evidence type="ECO:0000313" key="1">
    <source>
        <dbReference type="EMBL" id="CAJ1386291.1"/>
    </source>
</evidence>
<reference evidence="1" key="1">
    <citation type="submission" date="2023-08" db="EMBL/GenBank/DDBJ databases">
        <authorList>
            <person name="Chen Y."/>
            <person name="Shah S."/>
            <person name="Dougan E. K."/>
            <person name="Thang M."/>
            <person name="Chan C."/>
        </authorList>
    </citation>
    <scope>NUCLEOTIDE SEQUENCE</scope>
</reference>
<dbReference type="EMBL" id="CAUJNA010001349">
    <property type="protein sequence ID" value="CAJ1386291.1"/>
    <property type="molecule type" value="Genomic_DNA"/>
</dbReference>
<name>A0AA36IGH9_9DINO</name>
<sequence length="99" mass="11032">MPLGEGMARTAICRPVHGGYPQPTRWSSWPWATDMPSIDTCFGGDTCEHDRMQDMFAAKRIWTGNDVPPAKKQCIANIAKELRHRCDAAGVTRAVPRSF</sequence>